<organism evidence="4 5">
    <name type="scientific">Anthostomella pinea</name>
    <dbReference type="NCBI Taxonomy" id="933095"/>
    <lineage>
        <taxon>Eukaryota</taxon>
        <taxon>Fungi</taxon>
        <taxon>Dikarya</taxon>
        <taxon>Ascomycota</taxon>
        <taxon>Pezizomycotina</taxon>
        <taxon>Sordariomycetes</taxon>
        <taxon>Xylariomycetidae</taxon>
        <taxon>Xylariales</taxon>
        <taxon>Xylariaceae</taxon>
        <taxon>Anthostomella</taxon>
    </lineage>
</organism>
<sequence>MDQYASALLAFPPETDLNDNALYDQAARSHLNKLSKLLKERSNELVTYGPQLLELLDPSVNSLSYLAVLYTLVIPGLASSASREFLLEKVTVFLMTFDGRQCRYAGSNLLEIMGAVGSGQLLPPSVAVGALASAVLNIDPTGTMLTSSYLMLAKLAYHTDNIDPALQVIDKNIVFYPNMNNHGDPDCLCDLSLSPPSYITRDNGLTATMKPAGVMEYDLLCGLMFCSRRDWAKAFAAFERVVTFPTREGGASKLMAEAYKKWVLVSLLLKGKQSELPSYTGGVANKLYGVVGKAYTNLASLFVTEDVQALRSEAEKNGEIWLEDCNMGLVQEVLAAYQKWRVLGLQDVYTKITISEIRKQTTSAETGEKLGKDEDVRMLIQNMIIGGMLNGVIEKNDDGTDFLTFLSPTTQLSEQDFAKELARTAMRLKQLQPIFKATNERLGTNKDYVKHLIKESKRTDKGDGQDPTLGFDSQVDDEDLMGGIITTS</sequence>
<dbReference type="PANTHER" id="PTHR10758">
    <property type="entry name" value="26S PROTEASOME NON-ATPASE REGULATORY SUBUNIT 3/COP9 SIGNALOSOME COMPLEX SUBUNIT 3"/>
    <property type="match status" value="1"/>
</dbReference>
<feature type="region of interest" description="Disordered" evidence="2">
    <location>
        <begin position="457"/>
        <end position="476"/>
    </location>
</feature>
<dbReference type="PANTHER" id="PTHR10758:SF1">
    <property type="entry name" value="COP9 SIGNALOSOME COMPLEX SUBUNIT 3"/>
    <property type="match status" value="1"/>
</dbReference>
<gene>
    <name evidence="4" type="ORF">KHLLAP_LOCUS3330</name>
</gene>
<keyword evidence="1" id="KW-0963">Cytoplasm</keyword>
<accession>A0AAI8YFF3</accession>
<dbReference type="EMBL" id="CAUWAG010000004">
    <property type="protein sequence ID" value="CAJ2502862.1"/>
    <property type="molecule type" value="Genomic_DNA"/>
</dbReference>
<dbReference type="InterPro" id="IPR055089">
    <property type="entry name" value="COP9_N"/>
</dbReference>
<evidence type="ECO:0000256" key="2">
    <source>
        <dbReference type="SAM" id="MobiDB-lite"/>
    </source>
</evidence>
<evidence type="ECO:0000313" key="5">
    <source>
        <dbReference type="Proteomes" id="UP001295740"/>
    </source>
</evidence>
<evidence type="ECO:0000259" key="3">
    <source>
        <dbReference type="Pfam" id="PF22788"/>
    </source>
</evidence>
<comment type="caution">
    <text evidence="4">The sequence shown here is derived from an EMBL/GenBank/DDBJ whole genome shotgun (WGS) entry which is preliminary data.</text>
</comment>
<evidence type="ECO:0000313" key="4">
    <source>
        <dbReference type="EMBL" id="CAJ2502862.1"/>
    </source>
</evidence>
<feature type="domain" description="COP9 signalosome complex subunit 3 N-terminal helical repeats" evidence="3">
    <location>
        <begin position="31"/>
        <end position="283"/>
    </location>
</feature>
<dbReference type="AlphaFoldDB" id="A0AAI8YFF3"/>
<dbReference type="GO" id="GO:0006511">
    <property type="term" value="P:ubiquitin-dependent protein catabolic process"/>
    <property type="evidence" value="ECO:0007669"/>
    <property type="project" value="TreeGrafter"/>
</dbReference>
<evidence type="ECO:0000256" key="1">
    <source>
        <dbReference type="ARBA" id="ARBA00022490"/>
    </source>
</evidence>
<proteinExistence type="predicted"/>
<dbReference type="Proteomes" id="UP001295740">
    <property type="component" value="Unassembled WGS sequence"/>
</dbReference>
<dbReference type="Pfam" id="PF22788">
    <property type="entry name" value="COP9_hel_rpt"/>
    <property type="match status" value="1"/>
</dbReference>
<protein>
    <submittedName>
        <fullName evidence="4">Uu.00g102560.m01.CDS01</fullName>
    </submittedName>
</protein>
<dbReference type="GO" id="GO:0008180">
    <property type="term" value="C:COP9 signalosome"/>
    <property type="evidence" value="ECO:0007669"/>
    <property type="project" value="TreeGrafter"/>
</dbReference>
<keyword evidence="5" id="KW-1185">Reference proteome</keyword>
<reference evidence="4" key="1">
    <citation type="submission" date="2023-10" db="EMBL/GenBank/DDBJ databases">
        <authorList>
            <person name="Hackl T."/>
        </authorList>
    </citation>
    <scope>NUCLEOTIDE SEQUENCE</scope>
</reference>
<dbReference type="InterPro" id="IPR050756">
    <property type="entry name" value="CSN3"/>
</dbReference>
<name>A0AAI8YFF3_9PEZI</name>